<keyword evidence="2 8" id="KW-0813">Transport</keyword>
<dbReference type="InterPro" id="IPR015856">
    <property type="entry name" value="ABC_transpr_CbiO/EcfA_su"/>
</dbReference>
<dbReference type="SUPFAM" id="SSF52540">
    <property type="entry name" value="P-loop containing nucleoside triphosphate hydrolases"/>
    <property type="match status" value="1"/>
</dbReference>
<dbReference type="GO" id="GO:0043190">
    <property type="term" value="C:ATP-binding cassette (ABC) transporter complex"/>
    <property type="evidence" value="ECO:0007669"/>
    <property type="project" value="TreeGrafter"/>
</dbReference>
<feature type="domain" description="ABC transporter" evidence="9">
    <location>
        <begin position="3"/>
        <end position="246"/>
    </location>
</feature>
<dbReference type="EC" id="7.-.-.-" evidence="8"/>
<evidence type="ECO:0000313" key="10">
    <source>
        <dbReference type="EMBL" id="SKB03790.1"/>
    </source>
</evidence>
<dbReference type="GO" id="GO:0042626">
    <property type="term" value="F:ATPase-coupled transmembrane transporter activity"/>
    <property type="evidence" value="ECO:0007669"/>
    <property type="project" value="TreeGrafter"/>
</dbReference>
<dbReference type="Pfam" id="PF00005">
    <property type="entry name" value="ABC_tran"/>
    <property type="match status" value="1"/>
</dbReference>
<evidence type="ECO:0000256" key="8">
    <source>
        <dbReference type="RuleBase" id="RU365104"/>
    </source>
</evidence>
<dbReference type="GO" id="GO:0015087">
    <property type="term" value="F:cobalt ion transmembrane transporter activity"/>
    <property type="evidence" value="ECO:0007669"/>
    <property type="project" value="UniProtKB-ARBA"/>
</dbReference>
<comment type="function">
    <text evidence="8">ATP-binding (A) component of a common energy-coupling factor (ECF) ABC-transporter complex.</text>
</comment>
<dbReference type="NCBIfam" id="NF010155">
    <property type="entry name" value="PRK13634.1"/>
    <property type="match status" value="1"/>
</dbReference>
<gene>
    <name evidence="10" type="ORF">SAMN04244570_3276</name>
</gene>
<name>A0A1T4YPZ6_9BACL</name>
<organism evidence="10 11">
    <name type="scientific">Sporosarcina newyorkensis</name>
    <dbReference type="NCBI Taxonomy" id="759851"/>
    <lineage>
        <taxon>Bacteria</taxon>
        <taxon>Bacillati</taxon>
        <taxon>Bacillota</taxon>
        <taxon>Bacilli</taxon>
        <taxon>Bacillales</taxon>
        <taxon>Caryophanaceae</taxon>
        <taxon>Sporosarcina</taxon>
    </lineage>
</organism>
<dbReference type="PROSITE" id="PS00211">
    <property type="entry name" value="ABC_TRANSPORTER_1"/>
    <property type="match status" value="1"/>
</dbReference>
<protein>
    <recommendedName>
        <fullName evidence="8">Energy-coupling factor transporter ATP-binding protein EcfA2</fullName>
        <ecNumber evidence="8">7.-.-.-</ecNumber>
    </recommendedName>
</protein>
<evidence type="ECO:0000256" key="2">
    <source>
        <dbReference type="ARBA" id="ARBA00022448"/>
    </source>
</evidence>
<accession>A0A1T4YPZ6</accession>
<keyword evidence="3 8" id="KW-1003">Cell membrane</keyword>
<dbReference type="GO" id="GO:0016887">
    <property type="term" value="F:ATP hydrolysis activity"/>
    <property type="evidence" value="ECO:0007669"/>
    <property type="project" value="InterPro"/>
</dbReference>
<evidence type="ECO:0000256" key="3">
    <source>
        <dbReference type="ARBA" id="ARBA00022475"/>
    </source>
</evidence>
<dbReference type="InterPro" id="IPR003593">
    <property type="entry name" value="AAA+_ATPase"/>
</dbReference>
<reference evidence="11" key="1">
    <citation type="submission" date="2017-02" db="EMBL/GenBank/DDBJ databases">
        <authorList>
            <person name="Varghese N."/>
            <person name="Submissions S."/>
        </authorList>
    </citation>
    <scope>NUCLEOTIDE SEQUENCE [LARGE SCALE GENOMIC DNA]</scope>
    <source>
        <strain evidence="11">DSM 23966</strain>
    </source>
</reference>
<dbReference type="InterPro" id="IPR027417">
    <property type="entry name" value="P-loop_NTPase"/>
</dbReference>
<evidence type="ECO:0000256" key="5">
    <source>
        <dbReference type="ARBA" id="ARBA00022840"/>
    </source>
</evidence>
<comment type="similarity">
    <text evidence="8">Belongs to the ABC transporter superfamily. Energy-coupling factor EcfA family.</text>
</comment>
<dbReference type="PANTHER" id="PTHR43553:SF27">
    <property type="entry name" value="ENERGY-COUPLING FACTOR TRANSPORTER ATP-BINDING PROTEIN ECFA2"/>
    <property type="match status" value="1"/>
</dbReference>
<keyword evidence="11" id="KW-1185">Reference proteome</keyword>
<evidence type="ECO:0000256" key="1">
    <source>
        <dbReference type="ARBA" id="ARBA00004202"/>
    </source>
</evidence>
<dbReference type="PANTHER" id="PTHR43553">
    <property type="entry name" value="HEAVY METAL TRANSPORTER"/>
    <property type="match status" value="1"/>
</dbReference>
<dbReference type="FunFam" id="3.40.50.300:FF:000224">
    <property type="entry name" value="Energy-coupling factor transporter ATP-binding protein EcfA"/>
    <property type="match status" value="1"/>
</dbReference>
<dbReference type="Proteomes" id="UP000190042">
    <property type="component" value="Unassembled WGS sequence"/>
</dbReference>
<dbReference type="InterPro" id="IPR017871">
    <property type="entry name" value="ABC_transporter-like_CS"/>
</dbReference>
<dbReference type="EMBL" id="FUYJ01000007">
    <property type="protein sequence ID" value="SKB03790.1"/>
    <property type="molecule type" value="Genomic_DNA"/>
</dbReference>
<keyword evidence="6" id="KW-1278">Translocase</keyword>
<comment type="subunit">
    <text evidence="8">Forms a stable energy-coupling factor (ECF) transporter complex composed of 2 membrane-embedded substrate-binding proteins (S component), 2 ATP-binding proteins (A component) and 2 transmembrane proteins (T component).</text>
</comment>
<dbReference type="Gene3D" id="3.40.50.300">
    <property type="entry name" value="P-loop containing nucleotide triphosphate hydrolases"/>
    <property type="match status" value="1"/>
</dbReference>
<evidence type="ECO:0000313" key="11">
    <source>
        <dbReference type="Proteomes" id="UP000190042"/>
    </source>
</evidence>
<keyword evidence="5 8" id="KW-0067">ATP-binding</keyword>
<dbReference type="AlphaFoldDB" id="A0A1T4YPZ6"/>
<dbReference type="InterPro" id="IPR030946">
    <property type="entry name" value="EcfA2"/>
</dbReference>
<proteinExistence type="inferred from homology"/>
<evidence type="ECO:0000256" key="6">
    <source>
        <dbReference type="ARBA" id="ARBA00022967"/>
    </source>
</evidence>
<keyword evidence="7 8" id="KW-0472">Membrane</keyword>
<dbReference type="InterPro" id="IPR050095">
    <property type="entry name" value="ECF_ABC_transporter_ATP-bd"/>
</dbReference>
<dbReference type="SMART" id="SM00382">
    <property type="entry name" value="AAA"/>
    <property type="match status" value="1"/>
</dbReference>
<evidence type="ECO:0000259" key="9">
    <source>
        <dbReference type="PROSITE" id="PS50893"/>
    </source>
</evidence>
<dbReference type="CDD" id="cd03225">
    <property type="entry name" value="ABC_cobalt_CbiO_domain1"/>
    <property type="match status" value="1"/>
</dbReference>
<comment type="subcellular location">
    <subcellularLocation>
        <location evidence="1 8">Cell membrane</location>
        <topology evidence="1 8">Peripheral membrane protein</topology>
    </subcellularLocation>
</comment>
<evidence type="ECO:0000256" key="4">
    <source>
        <dbReference type="ARBA" id="ARBA00022741"/>
    </source>
</evidence>
<dbReference type="GO" id="GO:0005524">
    <property type="term" value="F:ATP binding"/>
    <property type="evidence" value="ECO:0007669"/>
    <property type="project" value="UniProtKB-UniRule"/>
</dbReference>
<dbReference type="PROSITE" id="PS50893">
    <property type="entry name" value="ABC_TRANSPORTER_2"/>
    <property type="match status" value="1"/>
</dbReference>
<sequence length="291" mass="32735">MDISFQQVGYLYAKDSPFEKRALQNVTATIPSGSYTSIIGHTGSGKSTLLLHLNGLLKPSEGVVKIGDTLITSQTKGKQLKDIRHRVGIVFQFPEHQLFEETVEKDIMFGPLNFGVPKEIARDRAHELVRLLGLPEDVLQKSPFELSGGQMRRVAIAGVLAFKPSILVLDEPTAGLDPRGRKEIMELFHRLHETENLTTILVTHSMEDAARYSDRILVMHEGTSVMEGPPEEIFEQEEQLHSYRLGIPRSVHFQRKVENMIGQRFGRIALTEEMLAQELSVAIERKGERPC</sequence>
<dbReference type="RefSeq" id="WP_078818358.1">
    <property type="nucleotide sequence ID" value="NZ_FUYJ01000007.1"/>
</dbReference>
<evidence type="ECO:0000256" key="7">
    <source>
        <dbReference type="ARBA" id="ARBA00023136"/>
    </source>
</evidence>
<keyword evidence="4 8" id="KW-0547">Nucleotide-binding</keyword>
<dbReference type="NCBIfam" id="TIGR04521">
    <property type="entry name" value="ECF_ATPase_2"/>
    <property type="match status" value="1"/>
</dbReference>
<dbReference type="InterPro" id="IPR003439">
    <property type="entry name" value="ABC_transporter-like_ATP-bd"/>
</dbReference>